<dbReference type="InterPro" id="IPR051625">
    <property type="entry name" value="Signaling_Regulatory_Domain"/>
</dbReference>
<dbReference type="Proteomes" id="UP000694865">
    <property type="component" value="Unplaced"/>
</dbReference>
<dbReference type="GeneID" id="102809289"/>
<keyword evidence="3" id="KW-1185">Reference proteome</keyword>
<name>A0ABM0M1E3_SACKO</name>
<feature type="non-terminal residue" evidence="4">
    <location>
        <position position="1"/>
    </location>
</feature>
<proteinExistence type="predicted"/>
<keyword evidence="1" id="KW-0677">Repeat</keyword>
<dbReference type="InterPro" id="IPR011333">
    <property type="entry name" value="SKP1/BTB/POZ_sf"/>
</dbReference>
<protein>
    <submittedName>
        <fullName evidence="4">Inhibitor of Bruton tyrosine kinase-like</fullName>
    </submittedName>
</protein>
<reference evidence="4" key="1">
    <citation type="submission" date="2025-08" db="UniProtKB">
        <authorList>
            <consortium name="RefSeq"/>
        </authorList>
    </citation>
    <scope>IDENTIFICATION</scope>
    <source>
        <tissue evidence="4">Testes</tissue>
    </source>
</reference>
<dbReference type="RefSeq" id="XP_006813834.1">
    <property type="nucleotide sequence ID" value="XM_006813771.1"/>
</dbReference>
<feature type="compositionally biased region" description="Basic residues" evidence="2">
    <location>
        <begin position="180"/>
        <end position="192"/>
    </location>
</feature>
<sequence length="255" mass="28787">TSTSSSLRLPLSSNILRIMLEYLYTDDAVSLRECTNVELLCNILAVSDQYLMVRLKEICEVTLANSITMRNVAELLDFATVYNARQLKNTCIQFICLNLATLLEMRTLEILSEDILEEVSAGYKEMIPSMCRRIITPYSMSSVPDCFTNEMGQNGTVTMETEDEDQNVQYEVTTPDQSSKKAKWKKKSRKRTISAGKDDSIQSDRTTSLENVVAMETIDLSPRVEEAKELLKGSSAEEMKEVIVIFTLPNKSSKM</sequence>
<dbReference type="PANTHER" id="PTHR22872">
    <property type="entry name" value="BTK-BINDING PROTEIN-RELATED"/>
    <property type="match status" value="1"/>
</dbReference>
<gene>
    <name evidence="4" type="primary">LOC102809289</name>
</gene>
<dbReference type="CDD" id="cd18500">
    <property type="entry name" value="BACK_IBtk"/>
    <property type="match status" value="1"/>
</dbReference>
<feature type="region of interest" description="Disordered" evidence="2">
    <location>
        <begin position="172"/>
        <end position="203"/>
    </location>
</feature>
<evidence type="ECO:0000256" key="2">
    <source>
        <dbReference type="SAM" id="MobiDB-lite"/>
    </source>
</evidence>
<accession>A0ABM0M1E3</accession>
<evidence type="ECO:0000313" key="3">
    <source>
        <dbReference type="Proteomes" id="UP000694865"/>
    </source>
</evidence>
<evidence type="ECO:0000256" key="1">
    <source>
        <dbReference type="ARBA" id="ARBA00022737"/>
    </source>
</evidence>
<dbReference type="Gene3D" id="6.10.250.3030">
    <property type="match status" value="1"/>
</dbReference>
<dbReference type="Gene3D" id="3.30.710.10">
    <property type="entry name" value="Potassium Channel Kv1.1, Chain A"/>
    <property type="match status" value="1"/>
</dbReference>
<dbReference type="PANTHER" id="PTHR22872:SF2">
    <property type="entry name" value="INHIBITOR OF BRUTON TYROSINE KINASE"/>
    <property type="match status" value="1"/>
</dbReference>
<evidence type="ECO:0000313" key="4">
    <source>
        <dbReference type="RefSeq" id="XP_006813834.1"/>
    </source>
</evidence>
<dbReference type="SUPFAM" id="SSF54695">
    <property type="entry name" value="POZ domain"/>
    <property type="match status" value="1"/>
</dbReference>
<organism evidence="3 4">
    <name type="scientific">Saccoglossus kowalevskii</name>
    <name type="common">Acorn worm</name>
    <dbReference type="NCBI Taxonomy" id="10224"/>
    <lineage>
        <taxon>Eukaryota</taxon>
        <taxon>Metazoa</taxon>
        <taxon>Hemichordata</taxon>
        <taxon>Enteropneusta</taxon>
        <taxon>Harrimaniidae</taxon>
        <taxon>Saccoglossus</taxon>
    </lineage>
</organism>